<dbReference type="Pfam" id="PF03729">
    <property type="entry name" value="DUF308"/>
    <property type="match status" value="1"/>
</dbReference>
<keyword evidence="1" id="KW-1133">Transmembrane helix</keyword>
<feature type="non-terminal residue" evidence="2">
    <location>
        <position position="183"/>
    </location>
</feature>
<feature type="transmembrane region" description="Helical" evidence="1">
    <location>
        <begin position="120"/>
        <end position="142"/>
    </location>
</feature>
<organism evidence="2">
    <name type="scientific">gut metagenome</name>
    <dbReference type="NCBI Taxonomy" id="749906"/>
    <lineage>
        <taxon>unclassified sequences</taxon>
        <taxon>metagenomes</taxon>
        <taxon>organismal metagenomes</taxon>
    </lineage>
</organism>
<gene>
    <name evidence="2" type="ORF">EVA_15486</name>
</gene>
<dbReference type="InterPro" id="IPR005325">
    <property type="entry name" value="DUF308_memb"/>
</dbReference>
<protein>
    <submittedName>
        <fullName evidence="2">Uncharacterized protein</fullName>
    </submittedName>
</protein>
<keyword evidence="1" id="KW-0812">Transmembrane</keyword>
<evidence type="ECO:0000313" key="2">
    <source>
        <dbReference type="EMBL" id="EJW96407.1"/>
    </source>
</evidence>
<feature type="transmembrane region" description="Helical" evidence="1">
    <location>
        <begin position="62"/>
        <end position="81"/>
    </location>
</feature>
<proteinExistence type="predicted"/>
<feature type="transmembrane region" description="Helical" evidence="1">
    <location>
        <begin position="87"/>
        <end position="108"/>
    </location>
</feature>
<evidence type="ECO:0000256" key="1">
    <source>
        <dbReference type="SAM" id="Phobius"/>
    </source>
</evidence>
<feature type="transmembrane region" description="Helical" evidence="1">
    <location>
        <begin position="7"/>
        <end position="26"/>
    </location>
</feature>
<comment type="caution">
    <text evidence="2">The sequence shown here is derived from an EMBL/GenBank/DDBJ whole genome shotgun (WGS) entry which is preliminary data.</text>
</comment>
<name>J9G3L0_9ZZZZ</name>
<keyword evidence="1" id="KW-0472">Membrane</keyword>
<feature type="transmembrane region" description="Helical" evidence="1">
    <location>
        <begin position="148"/>
        <end position="171"/>
    </location>
</feature>
<sequence>MKKILQSVVVRALIYLAMGILFIVYSHQVSNWLVVVSGCFFMLTGTIVLLNHWWKRKENPSILYPVVALGAISFGGVLILFSPLFLTALRTCVAVFLFAVGLVQLYSLWSVIRAGAKLSFAYNLVPLSGIAAAVFVFFYRHFTPEDPFAFQLLGAALIVYALFEMLLAVYYRKVAQSQPIPVG</sequence>
<feature type="transmembrane region" description="Helical" evidence="1">
    <location>
        <begin position="32"/>
        <end position="50"/>
    </location>
</feature>
<reference evidence="2" key="1">
    <citation type="journal article" date="2012" name="PLoS ONE">
        <title>Gene sets for utilization of primary and secondary nutrition supplies in the distal gut of endangered iberian lynx.</title>
        <authorList>
            <person name="Alcaide M."/>
            <person name="Messina E."/>
            <person name="Richter M."/>
            <person name="Bargiela R."/>
            <person name="Peplies J."/>
            <person name="Huws S.A."/>
            <person name="Newbold C.J."/>
            <person name="Golyshin P.N."/>
            <person name="Simon M.A."/>
            <person name="Lopez G."/>
            <person name="Yakimov M.M."/>
            <person name="Ferrer M."/>
        </authorList>
    </citation>
    <scope>NUCLEOTIDE SEQUENCE</scope>
</reference>
<accession>J9G3L0</accession>
<dbReference type="AlphaFoldDB" id="J9G3L0"/>
<dbReference type="EMBL" id="AMCI01005294">
    <property type="protein sequence ID" value="EJW96407.1"/>
    <property type="molecule type" value="Genomic_DNA"/>
</dbReference>